<organism evidence="15 16">
    <name type="scientific">Panicum miliaceum</name>
    <name type="common">Proso millet</name>
    <name type="synonym">Broomcorn millet</name>
    <dbReference type="NCBI Taxonomy" id="4540"/>
    <lineage>
        <taxon>Eukaryota</taxon>
        <taxon>Viridiplantae</taxon>
        <taxon>Streptophyta</taxon>
        <taxon>Embryophyta</taxon>
        <taxon>Tracheophyta</taxon>
        <taxon>Spermatophyta</taxon>
        <taxon>Magnoliopsida</taxon>
        <taxon>Liliopsida</taxon>
        <taxon>Poales</taxon>
        <taxon>Poaceae</taxon>
        <taxon>PACMAD clade</taxon>
        <taxon>Panicoideae</taxon>
        <taxon>Panicodae</taxon>
        <taxon>Paniceae</taxon>
        <taxon>Panicinae</taxon>
        <taxon>Panicum</taxon>
        <taxon>Panicum sect. Panicum</taxon>
    </lineage>
</organism>
<dbReference type="STRING" id="4540.A0A3L6STN7"/>
<evidence type="ECO:0000256" key="6">
    <source>
        <dbReference type="ARBA" id="ARBA00022753"/>
    </source>
</evidence>
<evidence type="ECO:0000256" key="8">
    <source>
        <dbReference type="ARBA" id="ARBA00022989"/>
    </source>
</evidence>
<proteinExistence type="inferred from homology"/>
<dbReference type="InterPro" id="IPR003137">
    <property type="entry name" value="PA_domain"/>
</dbReference>
<feature type="compositionally biased region" description="Low complexity" evidence="11">
    <location>
        <begin position="496"/>
        <end position="513"/>
    </location>
</feature>
<dbReference type="GO" id="GO:0030660">
    <property type="term" value="C:Golgi-associated vesicle membrane"/>
    <property type="evidence" value="ECO:0007669"/>
    <property type="project" value="TreeGrafter"/>
</dbReference>
<evidence type="ECO:0000256" key="11">
    <source>
        <dbReference type="SAM" id="MobiDB-lite"/>
    </source>
</evidence>
<keyword evidence="8 12" id="KW-1133">Transmembrane helix</keyword>
<dbReference type="Gene3D" id="3.50.30.30">
    <property type="match status" value="1"/>
</dbReference>
<dbReference type="AlphaFoldDB" id="A0A3L6STN7"/>
<name>A0A3L6STN7_PANMI</name>
<protein>
    <recommendedName>
        <fullName evidence="14">PA domain-containing protein</fullName>
    </recommendedName>
</protein>
<feature type="transmembrane region" description="Helical" evidence="12">
    <location>
        <begin position="397"/>
        <end position="416"/>
    </location>
</feature>
<feature type="region of interest" description="Disordered" evidence="11">
    <location>
        <begin position="80"/>
        <end position="99"/>
    </location>
</feature>
<evidence type="ECO:0000256" key="3">
    <source>
        <dbReference type="ARBA" id="ARBA00006859"/>
    </source>
</evidence>
<feature type="transmembrane region" description="Helical" evidence="12">
    <location>
        <begin position="336"/>
        <end position="356"/>
    </location>
</feature>
<sequence>MAIPTSPPRRGLLRLLSVLLLARTAAAGAASEFDDGTSPKFPGCDNTLQKVKVMYWVNGDEQNSLTGISARFGAVLPDTAASDSQKRPAVQPDPKGSCAKSAKTLSDSVAVAERGECTFIEKAKTAQAGGAAALIIMNDEDALQKMVCTDKDPPPNINIPVVMVSKSAGDKIHSALFEGNKVDILMYAPQKPSFDGAIPFLWMMAVGTVACASVWTVAVVGEEPNKNNAASLGGEENPEAEVVELQTQTALVFIVTSSLVLLFLFFFKSSWSAWLLGMEYVASSLAISRCGEPKVKFPGIGNVKVLTLVTLSLAFIFAGAWVAHQNSPSGWVGQNIMVASALLIAAFLYDIFWVFISPLIFKKSVMITVARGSDDGPSLPMVLKMPKEFDSWNGYDMIGFGDILFPGLLVAFSFRFDRSNGKDLTDGYFLCLMLGYAFGLSCTYVGLYLMNSGQPALLYLVPSTLGVIALLGAKRGELSQLWNAKVPDLPLPSPPEASASPSTTLPRPSSSPSDCKNGTRVSYSSSPALSPRESVAVPPGTAAPPRRPTCTAGPQRLVPGPSPSCPCATLSCWVCHAAVCVRRSESCVGSPRLRFCCRPQVRSYHQIPDRTAATNKLPRRRRPVLDRAIEVLTELQGKRPRSSRCSDTPAAGTTDLYLKGVRAAAGGVQQSITCMCSCRAVRSGGRRAAQRTSTSWVYEQPAAACSDPSPACVFLPCRDRPG</sequence>
<dbReference type="GO" id="GO:0033619">
    <property type="term" value="P:membrane protein proteolysis"/>
    <property type="evidence" value="ECO:0007669"/>
    <property type="project" value="TreeGrafter"/>
</dbReference>
<evidence type="ECO:0000256" key="2">
    <source>
        <dbReference type="ARBA" id="ARBA00004337"/>
    </source>
</evidence>
<keyword evidence="16" id="KW-1185">Reference proteome</keyword>
<keyword evidence="5 13" id="KW-0732">Signal</keyword>
<dbReference type="OrthoDB" id="29661at2759"/>
<evidence type="ECO:0000256" key="7">
    <source>
        <dbReference type="ARBA" id="ARBA00022801"/>
    </source>
</evidence>
<comment type="function">
    <text evidence="1">Intramembrane-cleaving aspartic protease (I-CLiP) that cleaves type II membrane signal peptides in the hydrophobic plane of the membrane.</text>
</comment>
<feature type="signal peptide" evidence="13">
    <location>
        <begin position="1"/>
        <end position="27"/>
    </location>
</feature>
<feature type="transmembrane region" description="Helical" evidence="12">
    <location>
        <begin position="428"/>
        <end position="450"/>
    </location>
</feature>
<dbReference type="SMART" id="SM00730">
    <property type="entry name" value="PSN"/>
    <property type="match status" value="1"/>
</dbReference>
<evidence type="ECO:0000256" key="13">
    <source>
        <dbReference type="SAM" id="SignalP"/>
    </source>
</evidence>
<evidence type="ECO:0000259" key="14">
    <source>
        <dbReference type="Pfam" id="PF02225"/>
    </source>
</evidence>
<dbReference type="InterPro" id="IPR007369">
    <property type="entry name" value="Peptidase_A22B_SPP"/>
</dbReference>
<dbReference type="FunFam" id="3.50.30.30:FF:000007">
    <property type="entry name" value="Signal peptide peptidase-like 3"/>
    <property type="match status" value="1"/>
</dbReference>
<evidence type="ECO:0000256" key="1">
    <source>
        <dbReference type="ARBA" id="ARBA00003012"/>
    </source>
</evidence>
<dbReference type="GO" id="GO:0042500">
    <property type="term" value="F:aspartic endopeptidase activity, intramembrane cleaving"/>
    <property type="evidence" value="ECO:0007669"/>
    <property type="project" value="InterPro"/>
</dbReference>
<dbReference type="PANTHER" id="PTHR12174:SF72">
    <property type="entry name" value="SIGNAL PEPTIDE PEPTIDASE-LIKE 3"/>
    <property type="match status" value="1"/>
</dbReference>
<keyword evidence="7" id="KW-0378">Hydrolase</keyword>
<accession>A0A3L6STN7</accession>
<dbReference type="SUPFAM" id="SSF52025">
    <property type="entry name" value="PA domain"/>
    <property type="match status" value="1"/>
</dbReference>
<evidence type="ECO:0000256" key="4">
    <source>
        <dbReference type="ARBA" id="ARBA00022692"/>
    </source>
</evidence>
<feature type="transmembrane region" description="Helical" evidence="12">
    <location>
        <begin position="305"/>
        <end position="324"/>
    </location>
</feature>
<dbReference type="InterPro" id="IPR006639">
    <property type="entry name" value="Preselin/SPP"/>
</dbReference>
<feature type="transmembrane region" description="Helical" evidence="12">
    <location>
        <begin position="250"/>
        <end position="267"/>
    </location>
</feature>
<dbReference type="EMBL" id="PQIB02000004">
    <property type="protein sequence ID" value="RLN25034.1"/>
    <property type="molecule type" value="Genomic_DNA"/>
</dbReference>
<comment type="similarity">
    <text evidence="3">Belongs to the peptidase A22B family.</text>
</comment>
<feature type="transmembrane region" description="Helical" evidence="12">
    <location>
        <begin position="200"/>
        <end position="221"/>
    </location>
</feature>
<keyword evidence="4 12" id="KW-0812">Transmembrane</keyword>
<reference evidence="16" key="1">
    <citation type="journal article" date="2019" name="Nat. Commun.">
        <title>The genome of broomcorn millet.</title>
        <authorList>
            <person name="Zou C."/>
            <person name="Miki D."/>
            <person name="Li D."/>
            <person name="Tang Q."/>
            <person name="Xiao L."/>
            <person name="Rajput S."/>
            <person name="Deng P."/>
            <person name="Jia W."/>
            <person name="Huang R."/>
            <person name="Zhang M."/>
            <person name="Sun Y."/>
            <person name="Hu J."/>
            <person name="Fu X."/>
            <person name="Schnable P.S."/>
            <person name="Li F."/>
            <person name="Zhang H."/>
            <person name="Feng B."/>
            <person name="Zhu X."/>
            <person name="Liu R."/>
            <person name="Schnable J.C."/>
            <person name="Zhu J.-K."/>
            <person name="Zhang H."/>
        </authorList>
    </citation>
    <scope>NUCLEOTIDE SEQUENCE [LARGE SCALE GENOMIC DNA]</scope>
</reference>
<gene>
    <name evidence="15" type="ORF">C2845_PM07G32450</name>
</gene>
<evidence type="ECO:0000313" key="16">
    <source>
        <dbReference type="Proteomes" id="UP000275267"/>
    </source>
</evidence>
<dbReference type="Pfam" id="PF04258">
    <property type="entry name" value="Peptidase_A22B"/>
    <property type="match status" value="1"/>
</dbReference>
<evidence type="ECO:0000256" key="9">
    <source>
        <dbReference type="ARBA" id="ARBA00023136"/>
    </source>
</evidence>
<evidence type="ECO:0000256" key="12">
    <source>
        <dbReference type="SAM" id="Phobius"/>
    </source>
</evidence>
<dbReference type="PANTHER" id="PTHR12174">
    <property type="entry name" value="SIGNAL PEPTIDE PEPTIDASE"/>
    <property type="match status" value="1"/>
</dbReference>
<feature type="chain" id="PRO_5018230738" description="PA domain-containing protein" evidence="13">
    <location>
        <begin position="28"/>
        <end position="722"/>
    </location>
</feature>
<evidence type="ECO:0000256" key="10">
    <source>
        <dbReference type="ARBA" id="ARBA00023180"/>
    </source>
</evidence>
<keyword evidence="10" id="KW-0325">Glycoprotein</keyword>
<dbReference type="Proteomes" id="UP000275267">
    <property type="component" value="Unassembled WGS sequence"/>
</dbReference>
<feature type="domain" description="PA" evidence="14">
    <location>
        <begin position="94"/>
        <end position="172"/>
    </location>
</feature>
<dbReference type="InterPro" id="IPR046450">
    <property type="entry name" value="PA_dom_sf"/>
</dbReference>
<dbReference type="GO" id="GO:0098553">
    <property type="term" value="C:lumenal side of endoplasmic reticulum membrane"/>
    <property type="evidence" value="ECO:0007669"/>
    <property type="project" value="TreeGrafter"/>
</dbReference>
<keyword evidence="6" id="KW-0967">Endosome</keyword>
<comment type="caution">
    <text evidence="15">The sequence shown here is derived from an EMBL/GenBank/DDBJ whole genome shotgun (WGS) entry which is preliminary data.</text>
</comment>
<feature type="region of interest" description="Disordered" evidence="11">
    <location>
        <begin position="492"/>
        <end position="555"/>
    </location>
</feature>
<dbReference type="GO" id="GO:0098554">
    <property type="term" value="C:cytoplasmic side of endoplasmic reticulum membrane"/>
    <property type="evidence" value="ECO:0007669"/>
    <property type="project" value="TreeGrafter"/>
</dbReference>
<feature type="compositionally biased region" description="Polar residues" evidence="11">
    <location>
        <begin position="514"/>
        <end position="528"/>
    </location>
</feature>
<dbReference type="GO" id="GO:0010008">
    <property type="term" value="C:endosome membrane"/>
    <property type="evidence" value="ECO:0007669"/>
    <property type="project" value="UniProtKB-SubCell"/>
</dbReference>
<dbReference type="Pfam" id="PF02225">
    <property type="entry name" value="PA"/>
    <property type="match status" value="1"/>
</dbReference>
<evidence type="ECO:0000313" key="15">
    <source>
        <dbReference type="EMBL" id="RLN25034.1"/>
    </source>
</evidence>
<keyword evidence="9 12" id="KW-0472">Membrane</keyword>
<evidence type="ECO:0000256" key="5">
    <source>
        <dbReference type="ARBA" id="ARBA00022729"/>
    </source>
</evidence>
<comment type="subcellular location">
    <subcellularLocation>
        <location evidence="2">Endosome membrane</location>
        <topology evidence="2">Multi-pass membrane protein</topology>
    </subcellularLocation>
</comment>
<dbReference type="GO" id="GO:0005765">
    <property type="term" value="C:lysosomal membrane"/>
    <property type="evidence" value="ECO:0007669"/>
    <property type="project" value="TreeGrafter"/>
</dbReference>